<keyword evidence="5" id="KW-1185">Reference proteome</keyword>
<evidence type="ECO:0000256" key="1">
    <source>
        <dbReference type="SAM" id="MobiDB-lite"/>
    </source>
</evidence>
<evidence type="ECO:0000259" key="3">
    <source>
        <dbReference type="Pfam" id="PF09851"/>
    </source>
</evidence>
<comment type="caution">
    <text evidence="4">The sequence shown here is derived from an EMBL/GenBank/DDBJ whole genome shotgun (WGS) entry which is preliminary data.</text>
</comment>
<dbReference type="InterPro" id="IPR018649">
    <property type="entry name" value="SHOCT"/>
</dbReference>
<keyword evidence="2" id="KW-1133">Transmembrane helix</keyword>
<keyword evidence="2" id="KW-0472">Membrane</keyword>
<feature type="transmembrane region" description="Helical" evidence="2">
    <location>
        <begin position="12"/>
        <end position="36"/>
    </location>
</feature>
<name>A0ABD5Y1J8_9EURY</name>
<evidence type="ECO:0000313" key="4">
    <source>
        <dbReference type="EMBL" id="MFC7141278.1"/>
    </source>
</evidence>
<sequence length="192" mass="20356">MRKPLRSFGTVLRRFVALVPVLIAVTTLPIALLALLNAGVVTALEILVTGWLLLTPVAVLLAWIVLDLSPVDLPGSLADRGIDLPAIATSSGSRATPGLGSGSGSDADGDDAVAVLRERFARGEIDQAEFERRLDQLLESEGTTAGGRRGASARRGEPDRRDAPNRGSTRAEDGRTSDRSPPVRRDREPESS</sequence>
<feature type="transmembrane region" description="Helical" evidence="2">
    <location>
        <begin position="48"/>
        <end position="66"/>
    </location>
</feature>
<feature type="compositionally biased region" description="Basic and acidic residues" evidence="1">
    <location>
        <begin position="154"/>
        <end position="192"/>
    </location>
</feature>
<organism evidence="4 5">
    <name type="scientific">Halosimplex aquaticum</name>
    <dbReference type="NCBI Taxonomy" id="3026162"/>
    <lineage>
        <taxon>Archaea</taxon>
        <taxon>Methanobacteriati</taxon>
        <taxon>Methanobacteriota</taxon>
        <taxon>Stenosarchaea group</taxon>
        <taxon>Halobacteria</taxon>
        <taxon>Halobacteriales</taxon>
        <taxon>Haloarculaceae</taxon>
        <taxon>Halosimplex</taxon>
    </lineage>
</organism>
<dbReference type="EMBL" id="JBHTAS010000001">
    <property type="protein sequence ID" value="MFC7141278.1"/>
    <property type="molecule type" value="Genomic_DNA"/>
</dbReference>
<dbReference type="Pfam" id="PF09851">
    <property type="entry name" value="SHOCT"/>
    <property type="match status" value="1"/>
</dbReference>
<reference evidence="4 5" key="1">
    <citation type="journal article" date="2019" name="Int. J. Syst. Evol. Microbiol.">
        <title>The Global Catalogue of Microorganisms (GCM) 10K type strain sequencing project: providing services to taxonomists for standard genome sequencing and annotation.</title>
        <authorList>
            <consortium name="The Broad Institute Genomics Platform"/>
            <consortium name="The Broad Institute Genome Sequencing Center for Infectious Disease"/>
            <person name="Wu L."/>
            <person name="Ma J."/>
        </authorList>
    </citation>
    <scope>NUCLEOTIDE SEQUENCE [LARGE SCALE GENOMIC DNA]</scope>
    <source>
        <strain evidence="4 5">XZYJT29</strain>
    </source>
</reference>
<dbReference type="RefSeq" id="WP_274322364.1">
    <property type="nucleotide sequence ID" value="NZ_CP118158.1"/>
</dbReference>
<evidence type="ECO:0000256" key="2">
    <source>
        <dbReference type="SAM" id="Phobius"/>
    </source>
</evidence>
<evidence type="ECO:0000313" key="5">
    <source>
        <dbReference type="Proteomes" id="UP001596432"/>
    </source>
</evidence>
<gene>
    <name evidence="4" type="ORF">ACFQMA_15740</name>
</gene>
<proteinExistence type="predicted"/>
<dbReference type="Proteomes" id="UP001596432">
    <property type="component" value="Unassembled WGS sequence"/>
</dbReference>
<keyword evidence="2" id="KW-0812">Transmembrane</keyword>
<feature type="domain" description="SHOCT" evidence="3">
    <location>
        <begin position="111"/>
        <end position="138"/>
    </location>
</feature>
<protein>
    <submittedName>
        <fullName evidence="4">SHOCT domain-containing protein</fullName>
    </submittedName>
</protein>
<dbReference type="GeneID" id="78821587"/>
<dbReference type="AlphaFoldDB" id="A0ABD5Y1J8"/>
<feature type="region of interest" description="Disordered" evidence="1">
    <location>
        <begin position="137"/>
        <end position="192"/>
    </location>
</feature>
<accession>A0ABD5Y1J8</accession>